<protein>
    <submittedName>
        <fullName evidence="1">PAS domain-containing protein</fullName>
    </submittedName>
</protein>
<sequence length="212" mass="23623">MAFLRGRKSNVTDLRNHPVLSEVSAYWEALRNDNKVPYRADIDPRGIQRALKHAFILERIAPGMARIRVAGQTLTDLMGMEMQGMPVSALVSSDTREAFRRTLEDVFSGPARANLHFRADGSFGKPALDAQMLLLPLRGDDGTVTRVLGVLVHDGRPGRAPRSFHLQGSFLRRINGGEEKHRITSRAPQAEYITANTVPTRHAHLRLVVEKS</sequence>
<dbReference type="EMBL" id="FOTQ01000005">
    <property type="protein sequence ID" value="SFM20984.1"/>
    <property type="molecule type" value="Genomic_DNA"/>
</dbReference>
<reference evidence="1 2" key="1">
    <citation type="submission" date="2016-10" db="EMBL/GenBank/DDBJ databases">
        <authorList>
            <person name="de Groot N.N."/>
        </authorList>
    </citation>
    <scope>NUCLEOTIDE SEQUENCE [LARGE SCALE GENOMIC DNA]</scope>
    <source>
        <strain evidence="1 2">DSM 15283</strain>
    </source>
</reference>
<dbReference type="STRING" id="254406.SAMN04488042_10512"/>
<dbReference type="InterPro" id="IPR009922">
    <property type="entry name" value="DUF1457"/>
</dbReference>
<dbReference type="AlphaFoldDB" id="A0A1I4NZH5"/>
<keyword evidence="2" id="KW-1185">Reference proteome</keyword>
<dbReference type="Proteomes" id="UP000199144">
    <property type="component" value="Unassembled WGS sequence"/>
</dbReference>
<gene>
    <name evidence="1" type="ORF">SAMN04488042_10512</name>
</gene>
<name>A0A1I4NZH5_9RHOB</name>
<accession>A0A1I4NZH5</accession>
<evidence type="ECO:0000313" key="1">
    <source>
        <dbReference type="EMBL" id="SFM20984.1"/>
    </source>
</evidence>
<dbReference type="RefSeq" id="WP_093094207.1">
    <property type="nucleotide sequence ID" value="NZ_FOTQ01000005.1"/>
</dbReference>
<dbReference type="Pfam" id="PF07310">
    <property type="entry name" value="PAS_5"/>
    <property type="match status" value="1"/>
</dbReference>
<evidence type="ECO:0000313" key="2">
    <source>
        <dbReference type="Proteomes" id="UP000199144"/>
    </source>
</evidence>
<proteinExistence type="predicted"/>
<dbReference type="OrthoDB" id="8478628at2"/>
<organism evidence="1 2">
    <name type="scientific">Shimia aestuarii</name>
    <dbReference type="NCBI Taxonomy" id="254406"/>
    <lineage>
        <taxon>Bacteria</taxon>
        <taxon>Pseudomonadati</taxon>
        <taxon>Pseudomonadota</taxon>
        <taxon>Alphaproteobacteria</taxon>
        <taxon>Rhodobacterales</taxon>
        <taxon>Roseobacteraceae</taxon>
    </lineage>
</organism>